<evidence type="ECO:0000313" key="2">
    <source>
        <dbReference type="Proteomes" id="UP000032142"/>
    </source>
</evidence>
<accession>A0A0B0MJB4</accession>
<dbReference type="AlphaFoldDB" id="A0A0B0MJB4"/>
<name>A0A0B0MJB4_GOSAR</name>
<evidence type="ECO:0000313" key="1">
    <source>
        <dbReference type="EMBL" id="KHF99010.1"/>
    </source>
</evidence>
<comment type="caution">
    <text evidence="1">The sequence shown here is derived from an EMBL/GenBank/DDBJ whole genome shotgun (WGS) entry which is preliminary data.</text>
</comment>
<reference evidence="2" key="1">
    <citation type="submission" date="2014-09" db="EMBL/GenBank/DDBJ databases">
        <authorList>
            <person name="Mudge J."/>
            <person name="Ramaraj T."/>
            <person name="Lindquist I.E."/>
            <person name="Bharti A.K."/>
            <person name="Sundararajan A."/>
            <person name="Cameron C.T."/>
            <person name="Woodward J.E."/>
            <person name="May G.D."/>
            <person name="Brubaker C."/>
            <person name="Broadhvest J."/>
            <person name="Wilkins T.A."/>
        </authorList>
    </citation>
    <scope>NUCLEOTIDE SEQUENCE</scope>
    <source>
        <strain evidence="2">cv. AKA8401</strain>
    </source>
</reference>
<protein>
    <submittedName>
        <fullName evidence="1">Uncharacterized protein</fullName>
    </submittedName>
</protein>
<gene>
    <name evidence="1" type="ORF">F383_38190</name>
</gene>
<organism evidence="1 2">
    <name type="scientific">Gossypium arboreum</name>
    <name type="common">Tree cotton</name>
    <name type="synonym">Gossypium nanking</name>
    <dbReference type="NCBI Taxonomy" id="29729"/>
    <lineage>
        <taxon>Eukaryota</taxon>
        <taxon>Viridiplantae</taxon>
        <taxon>Streptophyta</taxon>
        <taxon>Embryophyta</taxon>
        <taxon>Tracheophyta</taxon>
        <taxon>Spermatophyta</taxon>
        <taxon>Magnoliopsida</taxon>
        <taxon>eudicotyledons</taxon>
        <taxon>Gunneridae</taxon>
        <taxon>Pentapetalae</taxon>
        <taxon>rosids</taxon>
        <taxon>malvids</taxon>
        <taxon>Malvales</taxon>
        <taxon>Malvaceae</taxon>
        <taxon>Malvoideae</taxon>
        <taxon>Gossypium</taxon>
    </lineage>
</organism>
<dbReference type="Proteomes" id="UP000032142">
    <property type="component" value="Unassembled WGS sequence"/>
</dbReference>
<sequence length="22" mass="2312">MLGTRYISGLSPAGFVLVIYPG</sequence>
<proteinExistence type="predicted"/>
<dbReference type="EMBL" id="JRRC01061020">
    <property type="protein sequence ID" value="KHF99010.1"/>
    <property type="molecule type" value="Genomic_DNA"/>
</dbReference>
<keyword evidence="2" id="KW-1185">Reference proteome</keyword>